<accession>A0A5K3G1T5</accession>
<evidence type="ECO:0000313" key="1">
    <source>
        <dbReference type="WBParaSite" id="MCU_012083-RA"/>
    </source>
</evidence>
<sequence length="70" mass="7959">MATKSLIFVDVIFTAWEFASLIKDWNTRDPTQDDIDKLIAKIQSKKDKTVKVMKDVLAQLFDSLAIGDNN</sequence>
<name>A0A5K3G1T5_MESCO</name>
<organism evidence="1">
    <name type="scientific">Mesocestoides corti</name>
    <name type="common">Flatworm</name>
    <dbReference type="NCBI Taxonomy" id="53468"/>
    <lineage>
        <taxon>Eukaryota</taxon>
        <taxon>Metazoa</taxon>
        <taxon>Spiralia</taxon>
        <taxon>Lophotrochozoa</taxon>
        <taxon>Platyhelminthes</taxon>
        <taxon>Cestoda</taxon>
        <taxon>Eucestoda</taxon>
        <taxon>Cyclophyllidea</taxon>
        <taxon>Mesocestoididae</taxon>
        <taxon>Mesocestoides</taxon>
    </lineage>
</organism>
<dbReference type="AlphaFoldDB" id="A0A5K3G1T5"/>
<protein>
    <submittedName>
        <fullName evidence="1">Type I site-specific deoxyribonuclease</fullName>
    </submittedName>
</protein>
<dbReference type="WBParaSite" id="MCU_012083-RA">
    <property type="protein sequence ID" value="MCU_012083-RA"/>
    <property type="gene ID" value="MCU_012083"/>
</dbReference>
<proteinExistence type="predicted"/>
<reference evidence="1" key="1">
    <citation type="submission" date="2019-11" db="UniProtKB">
        <authorList>
            <consortium name="WormBaseParasite"/>
        </authorList>
    </citation>
    <scope>IDENTIFICATION</scope>
</reference>